<dbReference type="Proteomes" id="UP001165063">
    <property type="component" value="Unassembled WGS sequence"/>
</dbReference>
<evidence type="ECO:0000313" key="3">
    <source>
        <dbReference type="Proteomes" id="UP001165063"/>
    </source>
</evidence>
<accession>A0A9W7DKM3</accession>
<feature type="region of interest" description="Disordered" evidence="1">
    <location>
        <begin position="33"/>
        <end position="74"/>
    </location>
</feature>
<protein>
    <submittedName>
        <fullName evidence="2">Unnamed protein product</fullName>
    </submittedName>
</protein>
<dbReference type="EMBL" id="BSXU01007148">
    <property type="protein sequence ID" value="GMG56266.1"/>
    <property type="molecule type" value="Genomic_DNA"/>
</dbReference>
<evidence type="ECO:0000313" key="2">
    <source>
        <dbReference type="EMBL" id="GMG56266.1"/>
    </source>
</evidence>
<reference evidence="2" key="1">
    <citation type="submission" date="2023-04" db="EMBL/GenBank/DDBJ databases">
        <title>Ambrosiozyma monospora NBRC 1965.</title>
        <authorList>
            <person name="Ichikawa N."/>
            <person name="Sato H."/>
            <person name="Tonouchi N."/>
        </authorList>
    </citation>
    <scope>NUCLEOTIDE SEQUENCE</scope>
    <source>
        <strain evidence="2">NBRC 1965</strain>
    </source>
</reference>
<feature type="compositionally biased region" description="Low complexity" evidence="1">
    <location>
        <begin position="51"/>
        <end position="74"/>
    </location>
</feature>
<evidence type="ECO:0000256" key="1">
    <source>
        <dbReference type="SAM" id="MobiDB-lite"/>
    </source>
</evidence>
<proteinExistence type="predicted"/>
<comment type="caution">
    <text evidence="2">The sequence shown here is derived from an EMBL/GenBank/DDBJ whole genome shotgun (WGS) entry which is preliminary data.</text>
</comment>
<keyword evidence="3" id="KW-1185">Reference proteome</keyword>
<name>A0A9W7DKM3_AMBMO</name>
<gene>
    <name evidence="2" type="ORF">Amon01_000833300</name>
</gene>
<organism evidence="2 3">
    <name type="scientific">Ambrosiozyma monospora</name>
    <name type="common">Yeast</name>
    <name type="synonym">Endomycopsis monosporus</name>
    <dbReference type="NCBI Taxonomy" id="43982"/>
    <lineage>
        <taxon>Eukaryota</taxon>
        <taxon>Fungi</taxon>
        <taxon>Dikarya</taxon>
        <taxon>Ascomycota</taxon>
        <taxon>Saccharomycotina</taxon>
        <taxon>Pichiomycetes</taxon>
        <taxon>Pichiales</taxon>
        <taxon>Pichiaceae</taxon>
        <taxon>Ambrosiozyma</taxon>
    </lineage>
</organism>
<dbReference type="AlphaFoldDB" id="A0A9W7DKM3"/>
<sequence length="131" mass="14767">MGHITSNLGLKDTFQKARKLVLTQKEQYIQERQMQQVERVRKLGTKKKKNNNNSNSKPQGKMTPTTATTKHTTATDNNRIILYKIPTHISNNKLNTMKQKLAAMEINNNKLGVTGIAKLNTKPATPTRAIL</sequence>